<dbReference type="AlphaFoldDB" id="E9GSG3"/>
<dbReference type="InterPro" id="IPR017907">
    <property type="entry name" value="Znf_RING_CS"/>
</dbReference>
<keyword evidence="7" id="KW-1185">Reference proteome</keyword>
<reference evidence="6 7" key="1">
    <citation type="journal article" date="2011" name="Science">
        <title>The ecoresponsive genome of Daphnia pulex.</title>
        <authorList>
            <person name="Colbourne J.K."/>
            <person name="Pfrender M.E."/>
            <person name="Gilbert D."/>
            <person name="Thomas W.K."/>
            <person name="Tucker A."/>
            <person name="Oakley T.H."/>
            <person name="Tokishita S."/>
            <person name="Aerts A."/>
            <person name="Arnold G.J."/>
            <person name="Basu M.K."/>
            <person name="Bauer D.J."/>
            <person name="Caceres C.E."/>
            <person name="Carmel L."/>
            <person name="Casola C."/>
            <person name="Choi J.H."/>
            <person name="Detter J.C."/>
            <person name="Dong Q."/>
            <person name="Dusheyko S."/>
            <person name="Eads B.D."/>
            <person name="Frohlich T."/>
            <person name="Geiler-Samerotte K.A."/>
            <person name="Gerlach D."/>
            <person name="Hatcher P."/>
            <person name="Jogdeo S."/>
            <person name="Krijgsveld J."/>
            <person name="Kriventseva E.V."/>
            <person name="Kultz D."/>
            <person name="Laforsch C."/>
            <person name="Lindquist E."/>
            <person name="Lopez J."/>
            <person name="Manak J.R."/>
            <person name="Muller J."/>
            <person name="Pangilinan J."/>
            <person name="Patwardhan R.P."/>
            <person name="Pitluck S."/>
            <person name="Pritham E.J."/>
            <person name="Rechtsteiner A."/>
            <person name="Rho M."/>
            <person name="Rogozin I.B."/>
            <person name="Sakarya O."/>
            <person name="Salamov A."/>
            <person name="Schaack S."/>
            <person name="Shapiro H."/>
            <person name="Shiga Y."/>
            <person name="Skalitzky C."/>
            <person name="Smith Z."/>
            <person name="Souvorov A."/>
            <person name="Sung W."/>
            <person name="Tang Z."/>
            <person name="Tsuchiya D."/>
            <person name="Tu H."/>
            <person name="Vos H."/>
            <person name="Wang M."/>
            <person name="Wolf Y.I."/>
            <person name="Yamagata H."/>
            <person name="Yamada T."/>
            <person name="Ye Y."/>
            <person name="Shaw J.R."/>
            <person name="Andrews J."/>
            <person name="Crease T.J."/>
            <person name="Tang H."/>
            <person name="Lucas S.M."/>
            <person name="Robertson H.M."/>
            <person name="Bork P."/>
            <person name="Koonin E.V."/>
            <person name="Zdobnov E.M."/>
            <person name="Grigoriev I.V."/>
            <person name="Lynch M."/>
            <person name="Boore J.L."/>
        </authorList>
    </citation>
    <scope>NUCLEOTIDE SEQUENCE [LARGE SCALE GENOMIC DNA]</scope>
</reference>
<dbReference type="PANTHER" id="PTHR47160">
    <property type="entry name" value="PUTATIVE-RELATED"/>
    <property type="match status" value="1"/>
</dbReference>
<organism evidence="6 7">
    <name type="scientific">Daphnia pulex</name>
    <name type="common">Water flea</name>
    <dbReference type="NCBI Taxonomy" id="6669"/>
    <lineage>
        <taxon>Eukaryota</taxon>
        <taxon>Metazoa</taxon>
        <taxon>Ecdysozoa</taxon>
        <taxon>Arthropoda</taxon>
        <taxon>Crustacea</taxon>
        <taxon>Branchiopoda</taxon>
        <taxon>Diplostraca</taxon>
        <taxon>Cladocera</taxon>
        <taxon>Anomopoda</taxon>
        <taxon>Daphniidae</taxon>
        <taxon>Daphnia</taxon>
    </lineage>
</organism>
<evidence type="ECO:0000313" key="7">
    <source>
        <dbReference type="Proteomes" id="UP000000305"/>
    </source>
</evidence>
<dbReference type="PROSITE" id="PS00518">
    <property type="entry name" value="ZF_RING_1"/>
    <property type="match status" value="1"/>
</dbReference>
<dbReference type="OrthoDB" id="6403770at2759"/>
<evidence type="ECO:0000256" key="4">
    <source>
        <dbReference type="PROSITE-ProRule" id="PRU00175"/>
    </source>
</evidence>
<dbReference type="EMBL" id="GL732562">
    <property type="protein sequence ID" value="EFX77583.1"/>
    <property type="molecule type" value="Genomic_DNA"/>
</dbReference>
<dbReference type="InterPro" id="IPR013083">
    <property type="entry name" value="Znf_RING/FYVE/PHD"/>
</dbReference>
<evidence type="ECO:0000259" key="5">
    <source>
        <dbReference type="PROSITE" id="PS50089"/>
    </source>
</evidence>
<evidence type="ECO:0000256" key="3">
    <source>
        <dbReference type="ARBA" id="ARBA00022833"/>
    </source>
</evidence>
<evidence type="ECO:0000256" key="1">
    <source>
        <dbReference type="ARBA" id="ARBA00022723"/>
    </source>
</evidence>
<dbReference type="GO" id="GO:0008270">
    <property type="term" value="F:zinc ion binding"/>
    <property type="evidence" value="ECO:0007669"/>
    <property type="project" value="UniProtKB-KW"/>
</dbReference>
<accession>E9GSG3</accession>
<dbReference type="Proteomes" id="UP000000305">
    <property type="component" value="Unassembled WGS sequence"/>
</dbReference>
<dbReference type="InParanoid" id="E9GSG3"/>
<evidence type="ECO:0000256" key="2">
    <source>
        <dbReference type="ARBA" id="ARBA00022771"/>
    </source>
</evidence>
<dbReference type="SUPFAM" id="SSF57850">
    <property type="entry name" value="RING/U-box"/>
    <property type="match status" value="1"/>
</dbReference>
<gene>
    <name evidence="6" type="ORF">DAPPUDRAFT_321284</name>
</gene>
<protein>
    <recommendedName>
        <fullName evidence="5">RING-type domain-containing protein</fullName>
    </recommendedName>
</protein>
<dbReference type="PROSITE" id="PS50089">
    <property type="entry name" value="ZF_RING_2"/>
    <property type="match status" value="1"/>
</dbReference>
<dbReference type="HOGENOM" id="CLU_015060_8_0_1"/>
<sequence>MDGDYVLMPGRKKGHMVLVDQTTWMYYHKNGHNRYRCYSYVTNGCVAGVVEEEDGIFVPTESPHVHPNHKAIIHQMMLFQAIKVRLENELSSIKEIYDEEVERMNIRDVPYLKMRSSLQRVRRSRHPPNPLTVREANDFIMDFPIYRNTLRGPGVFYRGMVTHENDYALIFISPGILPALRNVREINIDATFRIVPVLFYQLMTFHALAYGHIHRLIIYCYYQCFPVAYALMTGKVTALYELVIDRIKAVSAQAMYRHAVKLGLQTKYYEENGIIKRIVRMMSGIGLLHPLQAEQGFMAVKRLGRLEIELHQGFDAATVEAVEEFFNYVQRFWFDRIGPARFCVQNDPRRTNNHLESFYCKLNQKMHGRRLSFWVFIRILQKVDAAETVDFNNARNGEAIRRPRGVKDRRRQSRILQATAKLNRMEYTISEFLEIVSKEFEPMPIFNEEELIEAPALDLQLDDVFIRVLNPDPNVAPLPVVEPPAYIHAPPLQRGRRRVRGVAQNRENERIIEENMAHPGRAERHRRRQQLIDINRRNNGVLPMENVQQAALPQQGNLDVLPEGHGIDPAAPAARNVHLCVVCNINEIDCFLQCGHPFCTHCIAALRNINAPEPSLCPRCRAPFREATRIFF</sequence>
<name>E9GSG3_DAPPU</name>
<dbReference type="eggNOG" id="ENOG502S1BE">
    <property type="taxonomic scope" value="Eukaryota"/>
</dbReference>
<evidence type="ECO:0000313" key="6">
    <source>
        <dbReference type="EMBL" id="EFX77583.1"/>
    </source>
</evidence>
<keyword evidence="1" id="KW-0479">Metal-binding</keyword>
<dbReference type="KEGG" id="dpx:DAPPUDRAFT_321284"/>
<dbReference type="PANTHER" id="PTHR47160:SF10">
    <property type="entry name" value="MULE TRANSPOSASE DOMAIN-CONTAINING PROTEIN"/>
    <property type="match status" value="1"/>
</dbReference>
<dbReference type="OMA" id="VTHENDY"/>
<feature type="domain" description="RING-type" evidence="5">
    <location>
        <begin position="580"/>
        <end position="621"/>
    </location>
</feature>
<dbReference type="Gene3D" id="3.30.40.10">
    <property type="entry name" value="Zinc/RING finger domain, C3HC4 (zinc finger)"/>
    <property type="match status" value="1"/>
</dbReference>
<proteinExistence type="predicted"/>
<keyword evidence="2 4" id="KW-0863">Zinc-finger</keyword>
<keyword evidence="3" id="KW-0862">Zinc</keyword>
<dbReference type="PhylomeDB" id="E9GSG3"/>
<dbReference type="InterPro" id="IPR001841">
    <property type="entry name" value="Znf_RING"/>
</dbReference>